<accession>A0A506U6V8</accession>
<dbReference type="EMBL" id="VHLG01000007">
    <property type="protein sequence ID" value="TPW30113.1"/>
    <property type="molecule type" value="Genomic_DNA"/>
</dbReference>
<comment type="caution">
    <text evidence="2">The sequence shown here is derived from an EMBL/GenBank/DDBJ whole genome shotgun (WGS) entry which is preliminary data.</text>
</comment>
<dbReference type="AlphaFoldDB" id="A0A506U6V8"/>
<proteinExistence type="predicted"/>
<dbReference type="RefSeq" id="WP_141149322.1">
    <property type="nucleotide sequence ID" value="NZ_VHLG01000007.1"/>
</dbReference>
<keyword evidence="1" id="KW-0732">Signal</keyword>
<feature type="chain" id="PRO_5021406912" description="Lipopolysaccharide export system protein LptA" evidence="1">
    <location>
        <begin position="22"/>
        <end position="103"/>
    </location>
</feature>
<name>A0A506U6V8_9HYPH</name>
<feature type="signal peptide" evidence="1">
    <location>
        <begin position="1"/>
        <end position="21"/>
    </location>
</feature>
<reference evidence="2 3" key="1">
    <citation type="submission" date="2019-06" db="EMBL/GenBank/DDBJ databases">
        <authorList>
            <person name="Li M."/>
        </authorList>
    </citation>
    <scope>NUCLEOTIDE SEQUENCE [LARGE SCALE GENOMIC DNA]</scope>
    <source>
        <strain evidence="2 3">BGMRC2036</strain>
    </source>
</reference>
<evidence type="ECO:0000313" key="3">
    <source>
        <dbReference type="Proteomes" id="UP000318801"/>
    </source>
</evidence>
<organism evidence="2 3">
    <name type="scientific">Martelella alba</name>
    <dbReference type="NCBI Taxonomy" id="2590451"/>
    <lineage>
        <taxon>Bacteria</taxon>
        <taxon>Pseudomonadati</taxon>
        <taxon>Pseudomonadota</taxon>
        <taxon>Alphaproteobacteria</taxon>
        <taxon>Hyphomicrobiales</taxon>
        <taxon>Aurantimonadaceae</taxon>
        <taxon>Martelella</taxon>
    </lineage>
</organism>
<evidence type="ECO:0000313" key="2">
    <source>
        <dbReference type="EMBL" id="TPW30113.1"/>
    </source>
</evidence>
<evidence type="ECO:0000256" key="1">
    <source>
        <dbReference type="SAM" id="SignalP"/>
    </source>
</evidence>
<keyword evidence="3" id="KW-1185">Reference proteome</keyword>
<evidence type="ECO:0008006" key="4">
    <source>
        <dbReference type="Google" id="ProtNLM"/>
    </source>
</evidence>
<sequence length="103" mass="10507">MTKLLMTTVALGLLAGAPAFAEEAADATADSAISAAAQPQGVEFSADTIQKVDDTTVALKGNVVIGANGALITTDTAILTITDETHFRIEGGSFDIELPEDAK</sequence>
<protein>
    <recommendedName>
        <fullName evidence="4">Lipopolysaccharide export system protein LptA</fullName>
    </recommendedName>
</protein>
<dbReference type="Proteomes" id="UP000318801">
    <property type="component" value="Unassembled WGS sequence"/>
</dbReference>
<gene>
    <name evidence="2" type="ORF">FJU08_12375</name>
</gene>